<dbReference type="InterPro" id="IPR004268">
    <property type="entry name" value="MurJ"/>
</dbReference>
<feature type="transmembrane region" description="Helical" evidence="8">
    <location>
        <begin position="149"/>
        <end position="169"/>
    </location>
</feature>
<name>A0A8J7I2D4_9NOST</name>
<feature type="transmembrane region" description="Helical" evidence="8">
    <location>
        <begin position="176"/>
        <end position="196"/>
    </location>
</feature>
<feature type="transmembrane region" description="Helical" evidence="8">
    <location>
        <begin position="21"/>
        <end position="43"/>
    </location>
</feature>
<keyword evidence="7 8" id="KW-0472">Membrane</keyword>
<feature type="transmembrane region" description="Helical" evidence="8">
    <location>
        <begin position="107"/>
        <end position="129"/>
    </location>
</feature>
<feature type="transmembrane region" description="Helical" evidence="8">
    <location>
        <begin position="63"/>
        <end position="86"/>
    </location>
</feature>
<evidence type="ECO:0000256" key="6">
    <source>
        <dbReference type="ARBA" id="ARBA00022989"/>
    </source>
</evidence>
<evidence type="ECO:0000313" key="10">
    <source>
        <dbReference type="Proteomes" id="UP000662314"/>
    </source>
</evidence>
<evidence type="ECO:0000256" key="2">
    <source>
        <dbReference type="ARBA" id="ARBA00022475"/>
    </source>
</evidence>
<keyword evidence="3 8" id="KW-0812">Transmembrane</keyword>
<dbReference type="PANTHER" id="PTHR43486">
    <property type="entry name" value="LIPID II FLIPPASE MURJ-RELATED"/>
    <property type="match status" value="1"/>
</dbReference>
<dbReference type="GO" id="GO:0009252">
    <property type="term" value="P:peptidoglycan biosynthetic process"/>
    <property type="evidence" value="ECO:0007669"/>
    <property type="project" value="UniProtKB-KW"/>
</dbReference>
<evidence type="ECO:0000256" key="8">
    <source>
        <dbReference type="SAM" id="Phobius"/>
    </source>
</evidence>
<keyword evidence="2" id="KW-1003">Cell membrane</keyword>
<evidence type="ECO:0000313" key="9">
    <source>
        <dbReference type="EMBL" id="MBH8571656.1"/>
    </source>
</evidence>
<keyword evidence="5" id="KW-0573">Peptidoglycan synthesis</keyword>
<feature type="transmembrane region" description="Helical" evidence="8">
    <location>
        <begin position="423"/>
        <end position="443"/>
    </location>
</feature>
<dbReference type="PANTHER" id="PTHR43486:SF1">
    <property type="entry name" value="LIPID II FLIPPASE MURJ-RELATED"/>
    <property type="match status" value="1"/>
</dbReference>
<protein>
    <submittedName>
        <fullName evidence="9">Polysaccharide biosynthesis C-terminal domain-containing protein</fullName>
    </submittedName>
</protein>
<dbReference type="RefSeq" id="WP_214430495.1">
    <property type="nucleotide sequence ID" value="NZ_JAECZA010000002.1"/>
</dbReference>
<organism evidence="9 10">
    <name type="scientific">Dendronalium phyllosphericum CENA369</name>
    <dbReference type="NCBI Taxonomy" id="1725256"/>
    <lineage>
        <taxon>Bacteria</taxon>
        <taxon>Bacillati</taxon>
        <taxon>Cyanobacteriota</taxon>
        <taxon>Cyanophyceae</taxon>
        <taxon>Nostocales</taxon>
        <taxon>Nostocaceae</taxon>
        <taxon>Dendronalium</taxon>
        <taxon>Dendronalium phyllosphericum</taxon>
    </lineage>
</organism>
<keyword evidence="10" id="KW-1185">Reference proteome</keyword>
<evidence type="ECO:0000256" key="5">
    <source>
        <dbReference type="ARBA" id="ARBA00022984"/>
    </source>
</evidence>
<dbReference type="AlphaFoldDB" id="A0A8J7I2D4"/>
<gene>
    <name evidence="9" type="ORF">I8752_01165</name>
</gene>
<accession>A0A8J7I2D4</accession>
<sequence>MSMWRLQSLIYLWKKLTSSSINRQIFGAAITVGLLTALVKVAAVGKELVVAQRYGTGDDVDAYLIALLVPYFIINVIAGSFNSALIPTYMKVREQEGKKAAQRLFSGATISGLGLLGIMTILMVVTAPMYLPYIATGFSPKKLELTFHLFYAIAPLVLLNGIIIIWGAVLNAGERFALAALSPILTPTVSIILLLMLKSWGIFALAIGLVCGAVLEITILGIGLHRQNISWWPKWYGIDTNLRQVVGQYCPMIAGSFLMCSTSLVDQSMAAMLPAGSVAALNYGNKVIALPITLATTALSTAVIPYFSKMIACNDWTGVRRTFKQYMQSIFIVTTILTALLLVFSELIVRVLFQRGSFTANDTHLVAQIQNCFALQVPFYIASILVVRLISAMQVSYILMWGSAGNLIINIFLNYLFMKWFGVAGIALSTTCVYVFSFLFLTYNANKKLKNRQPVKEI</sequence>
<dbReference type="GO" id="GO:0005886">
    <property type="term" value="C:plasma membrane"/>
    <property type="evidence" value="ECO:0007669"/>
    <property type="project" value="UniProtKB-SubCell"/>
</dbReference>
<comment type="subcellular location">
    <subcellularLocation>
        <location evidence="1">Cell membrane</location>
        <topology evidence="1">Multi-pass membrane protein</topology>
    </subcellularLocation>
</comment>
<dbReference type="GO" id="GO:0008360">
    <property type="term" value="P:regulation of cell shape"/>
    <property type="evidence" value="ECO:0007669"/>
    <property type="project" value="UniProtKB-KW"/>
</dbReference>
<dbReference type="PRINTS" id="PR01806">
    <property type="entry name" value="VIRFACTRMVIN"/>
</dbReference>
<dbReference type="Proteomes" id="UP000662314">
    <property type="component" value="Unassembled WGS sequence"/>
</dbReference>
<reference evidence="9 10" key="1">
    <citation type="journal article" date="2021" name="Int. J. Syst. Evol. Microbiol.">
        <title>Amazonocrinis nigriterrae gen. nov., sp. nov., Atlanticothrix silvestris gen. nov., sp. nov. and Dendronalium phyllosphericum gen. nov., sp. nov., nostocacean cyanobacteria from Brazilian environments.</title>
        <authorList>
            <person name="Alvarenga D.O."/>
            <person name="Andreote A.P.D."/>
            <person name="Branco L.H.Z."/>
            <person name="Delbaje E."/>
            <person name="Cruz R.B."/>
            <person name="Varani A.M."/>
            <person name="Fiore M.F."/>
        </authorList>
    </citation>
    <scope>NUCLEOTIDE SEQUENCE [LARGE SCALE GENOMIC DNA]</scope>
    <source>
        <strain evidence="9 10">CENA369</strain>
    </source>
</reference>
<evidence type="ECO:0000256" key="3">
    <source>
        <dbReference type="ARBA" id="ARBA00022692"/>
    </source>
</evidence>
<feature type="transmembrane region" description="Helical" evidence="8">
    <location>
        <begin position="202"/>
        <end position="224"/>
    </location>
</feature>
<feature type="transmembrane region" description="Helical" evidence="8">
    <location>
        <begin position="397"/>
        <end position="417"/>
    </location>
</feature>
<evidence type="ECO:0000256" key="1">
    <source>
        <dbReference type="ARBA" id="ARBA00004651"/>
    </source>
</evidence>
<evidence type="ECO:0000256" key="4">
    <source>
        <dbReference type="ARBA" id="ARBA00022960"/>
    </source>
</evidence>
<keyword evidence="4" id="KW-0133">Cell shape</keyword>
<feature type="transmembrane region" description="Helical" evidence="8">
    <location>
        <begin position="287"/>
        <end position="308"/>
    </location>
</feature>
<evidence type="ECO:0000256" key="7">
    <source>
        <dbReference type="ARBA" id="ARBA00023136"/>
    </source>
</evidence>
<comment type="caution">
    <text evidence="9">The sequence shown here is derived from an EMBL/GenBank/DDBJ whole genome shotgun (WGS) entry which is preliminary data.</text>
</comment>
<dbReference type="Pfam" id="PF03023">
    <property type="entry name" value="MurJ"/>
    <property type="match status" value="1"/>
</dbReference>
<feature type="transmembrane region" description="Helical" evidence="8">
    <location>
        <begin position="329"/>
        <end position="353"/>
    </location>
</feature>
<feature type="transmembrane region" description="Helical" evidence="8">
    <location>
        <begin position="245"/>
        <end position="265"/>
    </location>
</feature>
<dbReference type="EMBL" id="JAECZA010000002">
    <property type="protein sequence ID" value="MBH8571656.1"/>
    <property type="molecule type" value="Genomic_DNA"/>
</dbReference>
<keyword evidence="6 8" id="KW-1133">Transmembrane helix</keyword>
<feature type="transmembrane region" description="Helical" evidence="8">
    <location>
        <begin position="373"/>
        <end position="390"/>
    </location>
</feature>
<proteinExistence type="predicted"/>